<evidence type="ECO:0008006" key="3">
    <source>
        <dbReference type="Google" id="ProtNLM"/>
    </source>
</evidence>
<dbReference type="Proteomes" id="UP001500630">
    <property type="component" value="Unassembled WGS sequence"/>
</dbReference>
<dbReference type="RefSeq" id="WP_345564952.1">
    <property type="nucleotide sequence ID" value="NZ_BAABDQ010000010.1"/>
</dbReference>
<accession>A0ABP6XAY2</accession>
<sequence>MDDPLGGLESVGWDRLRHAYGPAGDVPVLLGSLRSRDAGEREQALAGLYTTIFHQGTRYPAGVRAVPFLVRLAADPATPDRSAVLALVGALALGYDEAHLPAGVAIAAWRAESARIRAGSGDELAFERVADAGGLGCYDAVRAAVPLLLPLLGDADPVVRRMAAYVAGWFPEEAATAGPALRDLARTDPDPLCVATALFALTLLPHPAEVIERGLDHRDGLVRDVAAVALVNLRGESAPERARAAVRRLLTATAPTLLPYGDGVLATLATRVSLRRLPGDAPARAAALTARLAAADPEDAFTIAGDLLETVFTGPHQAGAPLTTAQRGALTAVAGLSDEAWSWVNLWEVLRAHDLPGTRETLARLLAT</sequence>
<evidence type="ECO:0000313" key="2">
    <source>
        <dbReference type="Proteomes" id="UP001500630"/>
    </source>
</evidence>
<gene>
    <name evidence="1" type="ORF">GCM10022419_048010</name>
</gene>
<evidence type="ECO:0000313" key="1">
    <source>
        <dbReference type="EMBL" id="GAA3561732.1"/>
    </source>
</evidence>
<proteinExistence type="predicted"/>
<organism evidence="1 2">
    <name type="scientific">Nonomuraea rosea</name>
    <dbReference type="NCBI Taxonomy" id="638574"/>
    <lineage>
        <taxon>Bacteria</taxon>
        <taxon>Bacillati</taxon>
        <taxon>Actinomycetota</taxon>
        <taxon>Actinomycetes</taxon>
        <taxon>Streptosporangiales</taxon>
        <taxon>Streptosporangiaceae</taxon>
        <taxon>Nonomuraea</taxon>
    </lineage>
</organism>
<dbReference type="SUPFAM" id="SSF48371">
    <property type="entry name" value="ARM repeat"/>
    <property type="match status" value="1"/>
</dbReference>
<dbReference type="Pfam" id="PF13646">
    <property type="entry name" value="HEAT_2"/>
    <property type="match status" value="1"/>
</dbReference>
<dbReference type="InterPro" id="IPR016024">
    <property type="entry name" value="ARM-type_fold"/>
</dbReference>
<dbReference type="EMBL" id="BAABDQ010000010">
    <property type="protein sequence ID" value="GAA3561732.1"/>
    <property type="molecule type" value="Genomic_DNA"/>
</dbReference>
<dbReference type="InterPro" id="IPR011989">
    <property type="entry name" value="ARM-like"/>
</dbReference>
<reference evidence="2" key="1">
    <citation type="journal article" date="2019" name="Int. J. Syst. Evol. Microbiol.">
        <title>The Global Catalogue of Microorganisms (GCM) 10K type strain sequencing project: providing services to taxonomists for standard genome sequencing and annotation.</title>
        <authorList>
            <consortium name="The Broad Institute Genomics Platform"/>
            <consortium name="The Broad Institute Genome Sequencing Center for Infectious Disease"/>
            <person name="Wu L."/>
            <person name="Ma J."/>
        </authorList>
    </citation>
    <scope>NUCLEOTIDE SEQUENCE [LARGE SCALE GENOMIC DNA]</scope>
    <source>
        <strain evidence="2">JCM 17326</strain>
    </source>
</reference>
<protein>
    <recommendedName>
        <fullName evidence="3">HEAT repeat domain-containing protein</fullName>
    </recommendedName>
</protein>
<dbReference type="Gene3D" id="1.25.10.10">
    <property type="entry name" value="Leucine-rich Repeat Variant"/>
    <property type="match status" value="1"/>
</dbReference>
<name>A0ABP6XAY2_9ACTN</name>
<keyword evidence="2" id="KW-1185">Reference proteome</keyword>
<comment type="caution">
    <text evidence="1">The sequence shown here is derived from an EMBL/GenBank/DDBJ whole genome shotgun (WGS) entry which is preliminary data.</text>
</comment>